<proteinExistence type="predicted"/>
<protein>
    <recommendedName>
        <fullName evidence="4">Lumazine-binding protein</fullName>
    </recommendedName>
</protein>
<evidence type="ECO:0000256" key="1">
    <source>
        <dbReference type="SAM" id="SignalP"/>
    </source>
</evidence>
<keyword evidence="3" id="KW-1185">Reference proteome</keyword>
<dbReference type="RefSeq" id="WP_377186454.1">
    <property type="nucleotide sequence ID" value="NZ_JBHUPD010000002.1"/>
</dbReference>
<keyword evidence="1" id="KW-0732">Signal</keyword>
<dbReference type="EMBL" id="JBHUPD010000002">
    <property type="protein sequence ID" value="MFD2873534.1"/>
    <property type="molecule type" value="Genomic_DNA"/>
</dbReference>
<dbReference type="Proteomes" id="UP001597557">
    <property type="component" value="Unassembled WGS sequence"/>
</dbReference>
<organism evidence="2 3">
    <name type="scientific">Mucilaginibacter ximonensis</name>
    <dbReference type="NCBI Taxonomy" id="538021"/>
    <lineage>
        <taxon>Bacteria</taxon>
        <taxon>Pseudomonadati</taxon>
        <taxon>Bacteroidota</taxon>
        <taxon>Sphingobacteriia</taxon>
        <taxon>Sphingobacteriales</taxon>
        <taxon>Sphingobacteriaceae</taxon>
        <taxon>Mucilaginibacter</taxon>
    </lineage>
</organism>
<accession>A0ABW5YEA0</accession>
<comment type="caution">
    <text evidence="2">The sequence shown here is derived from an EMBL/GenBank/DDBJ whole genome shotgun (WGS) entry which is preliminary data.</text>
</comment>
<gene>
    <name evidence="2" type="ORF">ACFS5N_13700</name>
</gene>
<reference evidence="3" key="1">
    <citation type="journal article" date="2019" name="Int. J. Syst. Evol. Microbiol.">
        <title>The Global Catalogue of Microorganisms (GCM) 10K type strain sequencing project: providing services to taxonomists for standard genome sequencing and annotation.</title>
        <authorList>
            <consortium name="The Broad Institute Genomics Platform"/>
            <consortium name="The Broad Institute Genome Sequencing Center for Infectious Disease"/>
            <person name="Wu L."/>
            <person name="Ma J."/>
        </authorList>
    </citation>
    <scope>NUCLEOTIDE SEQUENCE [LARGE SCALE GENOMIC DNA]</scope>
    <source>
        <strain evidence="3">KCTC 22437</strain>
    </source>
</reference>
<feature type="signal peptide" evidence="1">
    <location>
        <begin position="1"/>
        <end position="22"/>
    </location>
</feature>
<name>A0ABW5YEA0_9SPHI</name>
<feature type="chain" id="PRO_5045891053" description="Lumazine-binding protein" evidence="1">
    <location>
        <begin position="23"/>
        <end position="140"/>
    </location>
</feature>
<sequence length="140" mass="15815">MKTLKTILLGLTLLVASTVANAKSIQTATLTKNDVLNAYVNAVIHGKTEGVENILAKDFKYVMYRNDKEFNLNKTQMIESLKASENVEQACTFTTSVVDETTDKMVVKLIMRYDGYVRTNEITISKKHDDFQITRIQTES</sequence>
<dbReference type="Gene3D" id="3.10.450.50">
    <property type="match status" value="1"/>
</dbReference>
<evidence type="ECO:0000313" key="3">
    <source>
        <dbReference type="Proteomes" id="UP001597557"/>
    </source>
</evidence>
<evidence type="ECO:0008006" key="4">
    <source>
        <dbReference type="Google" id="ProtNLM"/>
    </source>
</evidence>
<evidence type="ECO:0000313" key="2">
    <source>
        <dbReference type="EMBL" id="MFD2873534.1"/>
    </source>
</evidence>